<dbReference type="InterPro" id="IPR045600">
    <property type="entry name" value="RelA/SpoT_AH_RIS"/>
</dbReference>
<dbReference type="SUPFAM" id="SSF81271">
    <property type="entry name" value="TGS-like"/>
    <property type="match status" value="1"/>
</dbReference>
<evidence type="ECO:0000259" key="2">
    <source>
        <dbReference type="PROSITE" id="PS51880"/>
    </source>
</evidence>
<dbReference type="EMBL" id="BARW01010977">
    <property type="protein sequence ID" value="GAI82746.1"/>
    <property type="molecule type" value="Genomic_DNA"/>
</dbReference>
<reference evidence="3" key="1">
    <citation type="journal article" date="2014" name="Front. Microbiol.">
        <title>High frequency of phylogenetically diverse reductive dehalogenase-homologous genes in deep subseafloor sedimentary metagenomes.</title>
        <authorList>
            <person name="Kawai M."/>
            <person name="Futagami T."/>
            <person name="Toyoda A."/>
            <person name="Takaki Y."/>
            <person name="Nishi S."/>
            <person name="Hori S."/>
            <person name="Arai W."/>
            <person name="Tsubouchi T."/>
            <person name="Morono Y."/>
            <person name="Uchiyama I."/>
            <person name="Ito T."/>
            <person name="Fujiyama A."/>
            <person name="Inagaki F."/>
            <person name="Takami H."/>
        </authorList>
    </citation>
    <scope>NUCLEOTIDE SEQUENCE</scope>
    <source>
        <strain evidence="3">Expedition CK06-06</strain>
    </source>
</reference>
<comment type="caution">
    <text evidence="3">The sequence shown here is derived from an EMBL/GenBank/DDBJ whole genome shotgun (WGS) entry which is preliminary data.</text>
</comment>
<comment type="similarity">
    <text evidence="1">Belongs to the RelA/SpoT family.</text>
</comment>
<organism evidence="3">
    <name type="scientific">marine sediment metagenome</name>
    <dbReference type="NCBI Taxonomy" id="412755"/>
    <lineage>
        <taxon>unclassified sequences</taxon>
        <taxon>metagenomes</taxon>
        <taxon>ecological metagenomes</taxon>
    </lineage>
</organism>
<accession>X1SUC9</accession>
<sequence>KEGKAKPDEIDSFIAWLRRIVDWQKGTPEASEFMHEFKMDLFQDEIFVFTPNGDLIQLPVGSTPVDFAFALHSEIGIHCSGAKVNDKMSPLDVELHSGQWLQILTNPNKTPNPEWLNFVKTAKARSLIRRWFKRQRYEESQELGRGMISKIEKQRGGKLTEKEQEKLVNRYHQRDWDRFLAGLGLGDISFHSVKNFFGLKTKKKRDKQETVSKTTVGVAIQGMENLLVSYAKCCKPLLGDDIIGFITRGRGLVIHRSE</sequence>
<dbReference type="PROSITE" id="PS51880">
    <property type="entry name" value="TGS"/>
    <property type="match status" value="1"/>
</dbReference>
<dbReference type="Pfam" id="PF02824">
    <property type="entry name" value="TGS"/>
    <property type="match status" value="1"/>
</dbReference>
<dbReference type="Gene3D" id="3.10.20.30">
    <property type="match status" value="1"/>
</dbReference>
<evidence type="ECO:0000256" key="1">
    <source>
        <dbReference type="ARBA" id="ARBA00007476"/>
    </source>
</evidence>
<dbReference type="InterPro" id="IPR004095">
    <property type="entry name" value="TGS"/>
</dbReference>
<name>X1SUC9_9ZZZZ</name>
<dbReference type="PANTHER" id="PTHR21262">
    <property type="entry name" value="GUANOSINE-3',5'-BIS DIPHOSPHATE 3'-PYROPHOSPHOHYDROLASE"/>
    <property type="match status" value="1"/>
</dbReference>
<dbReference type="InterPro" id="IPR012676">
    <property type="entry name" value="TGS-like"/>
</dbReference>
<dbReference type="GO" id="GO:0005886">
    <property type="term" value="C:plasma membrane"/>
    <property type="evidence" value="ECO:0007669"/>
    <property type="project" value="TreeGrafter"/>
</dbReference>
<evidence type="ECO:0000313" key="3">
    <source>
        <dbReference type="EMBL" id="GAI82746.1"/>
    </source>
</evidence>
<feature type="non-terminal residue" evidence="3">
    <location>
        <position position="1"/>
    </location>
</feature>
<proteinExistence type="inferred from homology"/>
<dbReference type="InterPro" id="IPR033655">
    <property type="entry name" value="TGS_RelA/SpoT"/>
</dbReference>
<dbReference type="Pfam" id="PF19296">
    <property type="entry name" value="RelA_AH_RIS"/>
    <property type="match status" value="1"/>
</dbReference>
<feature type="domain" description="TGS" evidence="2">
    <location>
        <begin position="44"/>
        <end position="105"/>
    </location>
</feature>
<feature type="non-terminal residue" evidence="3">
    <location>
        <position position="258"/>
    </location>
</feature>
<dbReference type="PANTHER" id="PTHR21262:SF31">
    <property type="entry name" value="GTP PYROPHOSPHOKINASE"/>
    <property type="match status" value="1"/>
</dbReference>
<dbReference type="CDD" id="cd01668">
    <property type="entry name" value="TGS_RSH"/>
    <property type="match status" value="1"/>
</dbReference>
<dbReference type="AlphaFoldDB" id="X1SUC9"/>
<dbReference type="InterPro" id="IPR012675">
    <property type="entry name" value="Beta-grasp_dom_sf"/>
</dbReference>
<dbReference type="FunFam" id="3.10.20.30:FF:000002">
    <property type="entry name" value="GTP pyrophosphokinase (RelA/SpoT)"/>
    <property type="match status" value="1"/>
</dbReference>
<gene>
    <name evidence="3" type="ORF">S12H4_21364</name>
</gene>
<protein>
    <recommendedName>
        <fullName evidence="2">TGS domain-containing protein</fullName>
    </recommendedName>
</protein>